<keyword evidence="5" id="KW-1185">Reference proteome</keyword>
<organism evidence="3 4">
    <name type="scientific">Saccharopolyspora thermophila</name>
    <dbReference type="NCBI Taxonomy" id="89367"/>
    <lineage>
        <taxon>Bacteria</taxon>
        <taxon>Bacillati</taxon>
        <taxon>Actinomycetota</taxon>
        <taxon>Actinomycetes</taxon>
        <taxon>Pseudonocardiales</taxon>
        <taxon>Pseudonocardiaceae</taxon>
        <taxon>Saccharopolyspora</taxon>
    </lineage>
</organism>
<name>A0A917JXL4_9PSEU</name>
<evidence type="ECO:0000313" key="4">
    <source>
        <dbReference type="Proteomes" id="UP000597989"/>
    </source>
</evidence>
<evidence type="ECO:0000313" key="3">
    <source>
        <dbReference type="EMBL" id="GGI91306.1"/>
    </source>
</evidence>
<reference evidence="3 4" key="1">
    <citation type="journal article" date="2014" name="Int. J. Syst. Evol. Microbiol.">
        <title>Complete genome sequence of Corynebacterium casei LMG S-19264T (=DSM 44701T), isolated from a smear-ripened cheese.</title>
        <authorList>
            <consortium name="US DOE Joint Genome Institute (JGI-PGF)"/>
            <person name="Walter F."/>
            <person name="Albersmeier A."/>
            <person name="Kalinowski J."/>
            <person name="Ruckert C."/>
        </authorList>
    </citation>
    <scope>NUCLEOTIDE SEQUENCE [LARGE SCALE GENOMIC DNA]</scope>
    <source>
        <strain evidence="3 4">CGMCC 4.7206</strain>
    </source>
</reference>
<dbReference type="EMBL" id="BAAAHC010000013">
    <property type="protein sequence ID" value="GAA0529218.1"/>
    <property type="molecule type" value="Genomic_DNA"/>
</dbReference>
<gene>
    <name evidence="2" type="ORF">GCM10009545_34480</name>
    <name evidence="3" type="ORF">GCM10011581_30450</name>
</gene>
<feature type="region of interest" description="Disordered" evidence="1">
    <location>
        <begin position="1"/>
        <end position="29"/>
    </location>
</feature>
<dbReference type="EMBL" id="BMMT01000010">
    <property type="protein sequence ID" value="GGI91306.1"/>
    <property type="molecule type" value="Genomic_DNA"/>
</dbReference>
<sequence length="111" mass="11734">MDEHAAAGLGGALREGPTETVGRAGDEDGPFWGSAHGVLRNLVGDDAQCADKRAGIASERACRARSPPDPTTPDSGVAHEFRRDLTENNGPQCAALPVWVLVTHGNARYTW</sequence>
<feature type="region of interest" description="Disordered" evidence="1">
    <location>
        <begin position="57"/>
        <end position="78"/>
    </location>
</feature>
<evidence type="ECO:0000256" key="1">
    <source>
        <dbReference type="SAM" id="MobiDB-lite"/>
    </source>
</evidence>
<reference evidence="3" key="3">
    <citation type="submission" date="2020-09" db="EMBL/GenBank/DDBJ databases">
        <authorList>
            <person name="Sun Q."/>
            <person name="Zhou Y."/>
        </authorList>
    </citation>
    <scope>NUCLEOTIDE SEQUENCE</scope>
    <source>
        <strain evidence="3">CGMCC 4.7206</strain>
    </source>
</reference>
<evidence type="ECO:0000313" key="2">
    <source>
        <dbReference type="EMBL" id="GAA0529218.1"/>
    </source>
</evidence>
<dbReference type="AlphaFoldDB" id="A0A917JXL4"/>
<dbReference type="Proteomes" id="UP001500220">
    <property type="component" value="Unassembled WGS sequence"/>
</dbReference>
<proteinExistence type="predicted"/>
<protein>
    <submittedName>
        <fullName evidence="3">Uncharacterized protein</fullName>
    </submittedName>
</protein>
<evidence type="ECO:0000313" key="5">
    <source>
        <dbReference type="Proteomes" id="UP001500220"/>
    </source>
</evidence>
<dbReference type="Proteomes" id="UP000597989">
    <property type="component" value="Unassembled WGS sequence"/>
</dbReference>
<reference evidence="2" key="4">
    <citation type="submission" date="2023-12" db="EMBL/GenBank/DDBJ databases">
        <authorList>
            <person name="Sun Q."/>
            <person name="Inoue M."/>
        </authorList>
    </citation>
    <scope>NUCLEOTIDE SEQUENCE</scope>
    <source>
        <strain evidence="2">JCM 10664</strain>
    </source>
</reference>
<reference evidence="2 5" key="2">
    <citation type="journal article" date="2019" name="Int. J. Syst. Evol. Microbiol.">
        <title>The Global Catalogue of Microorganisms (GCM) 10K type strain sequencing project: providing services to taxonomists for standard genome sequencing and annotation.</title>
        <authorList>
            <consortium name="The Broad Institute Genomics Platform"/>
            <consortium name="The Broad Institute Genome Sequencing Center for Infectious Disease"/>
            <person name="Wu L."/>
            <person name="Ma J."/>
        </authorList>
    </citation>
    <scope>NUCLEOTIDE SEQUENCE [LARGE SCALE GENOMIC DNA]</scope>
    <source>
        <strain evidence="2 5">JCM 10664</strain>
    </source>
</reference>
<comment type="caution">
    <text evidence="3">The sequence shown here is derived from an EMBL/GenBank/DDBJ whole genome shotgun (WGS) entry which is preliminary data.</text>
</comment>
<accession>A0A917JXL4</accession>